<dbReference type="PANTHER" id="PTHR42852">
    <property type="entry name" value="THIOL:DISULFIDE INTERCHANGE PROTEIN DSBE"/>
    <property type="match status" value="1"/>
</dbReference>
<dbReference type="InterPro" id="IPR050553">
    <property type="entry name" value="Thioredoxin_ResA/DsbE_sf"/>
</dbReference>
<keyword evidence="4" id="KW-0676">Redox-active center</keyword>
<evidence type="ECO:0000256" key="3">
    <source>
        <dbReference type="ARBA" id="ARBA00023157"/>
    </source>
</evidence>
<dbReference type="EMBL" id="DSGB01000001">
    <property type="protein sequence ID" value="HER94971.1"/>
    <property type="molecule type" value="Genomic_DNA"/>
</dbReference>
<proteinExistence type="predicted"/>
<keyword evidence="2" id="KW-0201">Cytochrome c-type biogenesis</keyword>
<evidence type="ECO:0000313" key="6">
    <source>
        <dbReference type="EMBL" id="HER94971.1"/>
    </source>
</evidence>
<dbReference type="Gene3D" id="3.40.30.10">
    <property type="entry name" value="Glutaredoxin"/>
    <property type="match status" value="1"/>
</dbReference>
<dbReference type="PROSITE" id="PS00194">
    <property type="entry name" value="THIOREDOXIN_1"/>
    <property type="match status" value="1"/>
</dbReference>
<evidence type="ECO:0000256" key="4">
    <source>
        <dbReference type="ARBA" id="ARBA00023284"/>
    </source>
</evidence>
<protein>
    <submittedName>
        <fullName evidence="6">TlpA family protein disulfide reductase</fullName>
    </submittedName>
</protein>
<dbReference type="GO" id="GO:0017004">
    <property type="term" value="P:cytochrome complex assembly"/>
    <property type="evidence" value="ECO:0007669"/>
    <property type="project" value="UniProtKB-KW"/>
</dbReference>
<dbReference type="GO" id="GO:0016209">
    <property type="term" value="F:antioxidant activity"/>
    <property type="evidence" value="ECO:0007669"/>
    <property type="project" value="InterPro"/>
</dbReference>
<evidence type="ECO:0000256" key="2">
    <source>
        <dbReference type="ARBA" id="ARBA00022748"/>
    </source>
</evidence>
<dbReference type="PROSITE" id="PS51352">
    <property type="entry name" value="THIOREDOXIN_2"/>
    <property type="match status" value="1"/>
</dbReference>
<dbReference type="Pfam" id="PF00578">
    <property type="entry name" value="AhpC-TSA"/>
    <property type="match status" value="1"/>
</dbReference>
<evidence type="ECO:0000259" key="5">
    <source>
        <dbReference type="PROSITE" id="PS51352"/>
    </source>
</evidence>
<dbReference type="AlphaFoldDB" id="A0A7V2F533"/>
<dbReference type="InterPro" id="IPR000866">
    <property type="entry name" value="AhpC/TSA"/>
</dbReference>
<dbReference type="CDD" id="cd02966">
    <property type="entry name" value="TlpA_like_family"/>
    <property type="match status" value="1"/>
</dbReference>
<organism evidence="6">
    <name type="scientific">Rhodothermus marinus</name>
    <name type="common">Rhodothermus obamensis</name>
    <dbReference type="NCBI Taxonomy" id="29549"/>
    <lineage>
        <taxon>Bacteria</taxon>
        <taxon>Pseudomonadati</taxon>
        <taxon>Rhodothermota</taxon>
        <taxon>Rhodothermia</taxon>
        <taxon>Rhodothermales</taxon>
        <taxon>Rhodothermaceae</taxon>
        <taxon>Rhodothermus</taxon>
    </lineage>
</organism>
<sequence>MPSPTLRYRKLHSVGIAFLLCISFTGCQRQQAQPTHEASSLAPLAGVEVVDPPQPAPDFTAPQIDGSSFQLSAHRGSVLVLNFWATWCPPCREEIPDLIALQRDLGDRGLLVVGISLDEEGTTVVTPFAQNFNINYPIVLGNETIADAYGGVFALPTTVVVDRSGRIRYQVLGLFPTQKMRPHLEALLDEPSPVS</sequence>
<name>A0A7V2F533_RHOMR</name>
<keyword evidence="3" id="KW-1015">Disulfide bond</keyword>
<dbReference type="PROSITE" id="PS51257">
    <property type="entry name" value="PROKAR_LIPOPROTEIN"/>
    <property type="match status" value="1"/>
</dbReference>
<dbReference type="PANTHER" id="PTHR42852:SF6">
    <property type="entry name" value="THIOL:DISULFIDE INTERCHANGE PROTEIN DSBE"/>
    <property type="match status" value="1"/>
</dbReference>
<comment type="subcellular location">
    <subcellularLocation>
        <location evidence="1">Cell envelope</location>
    </subcellularLocation>
</comment>
<accession>A0A7V2F533</accession>
<evidence type="ECO:0000256" key="1">
    <source>
        <dbReference type="ARBA" id="ARBA00004196"/>
    </source>
</evidence>
<dbReference type="GO" id="GO:0030313">
    <property type="term" value="C:cell envelope"/>
    <property type="evidence" value="ECO:0007669"/>
    <property type="project" value="UniProtKB-SubCell"/>
</dbReference>
<gene>
    <name evidence="6" type="ORF">ENO59_00400</name>
</gene>
<comment type="caution">
    <text evidence="6">The sequence shown here is derived from an EMBL/GenBank/DDBJ whole genome shotgun (WGS) entry which is preliminary data.</text>
</comment>
<dbReference type="InterPro" id="IPR036249">
    <property type="entry name" value="Thioredoxin-like_sf"/>
</dbReference>
<reference evidence="6" key="1">
    <citation type="journal article" date="2020" name="mSystems">
        <title>Genome- and Community-Level Interaction Insights into Carbon Utilization and Element Cycling Functions of Hydrothermarchaeota in Hydrothermal Sediment.</title>
        <authorList>
            <person name="Zhou Z."/>
            <person name="Liu Y."/>
            <person name="Xu W."/>
            <person name="Pan J."/>
            <person name="Luo Z.H."/>
            <person name="Li M."/>
        </authorList>
    </citation>
    <scope>NUCLEOTIDE SEQUENCE [LARGE SCALE GENOMIC DNA]</scope>
    <source>
        <strain evidence="6">SpSt-143</strain>
    </source>
</reference>
<dbReference type="InterPro" id="IPR017937">
    <property type="entry name" value="Thioredoxin_CS"/>
</dbReference>
<dbReference type="SUPFAM" id="SSF52833">
    <property type="entry name" value="Thioredoxin-like"/>
    <property type="match status" value="1"/>
</dbReference>
<dbReference type="InterPro" id="IPR013766">
    <property type="entry name" value="Thioredoxin_domain"/>
</dbReference>
<feature type="domain" description="Thioredoxin" evidence="5">
    <location>
        <begin position="50"/>
        <end position="189"/>
    </location>
</feature>
<dbReference type="GO" id="GO:0016491">
    <property type="term" value="F:oxidoreductase activity"/>
    <property type="evidence" value="ECO:0007669"/>
    <property type="project" value="InterPro"/>
</dbReference>